<dbReference type="OrthoDB" id="2121828at2759"/>
<dbReference type="GO" id="GO:0033573">
    <property type="term" value="C:high-affinity iron permease complex"/>
    <property type="evidence" value="ECO:0007669"/>
    <property type="project" value="TreeGrafter"/>
</dbReference>
<evidence type="ECO:0000256" key="5">
    <source>
        <dbReference type="ARBA" id="ARBA00023008"/>
    </source>
</evidence>
<dbReference type="InterPro" id="IPR044130">
    <property type="entry name" value="CuRO_2_Fet3-like"/>
</dbReference>
<evidence type="ECO:0000256" key="1">
    <source>
        <dbReference type="ARBA" id="ARBA00010609"/>
    </source>
</evidence>
<dbReference type="EMBL" id="MU005984">
    <property type="protein sequence ID" value="KAF2860222.1"/>
    <property type="molecule type" value="Genomic_DNA"/>
</dbReference>
<dbReference type="InterPro" id="IPR001117">
    <property type="entry name" value="Cu-oxidase_2nd"/>
</dbReference>
<name>A0A6A7BYT2_9PEZI</name>
<dbReference type="InterPro" id="IPR011706">
    <property type="entry name" value="Cu-oxidase_C"/>
</dbReference>
<reference evidence="9" key="1">
    <citation type="journal article" date="2020" name="Stud. Mycol.">
        <title>101 Dothideomycetes genomes: a test case for predicting lifestyles and emergence of pathogens.</title>
        <authorList>
            <person name="Haridas S."/>
            <person name="Albert R."/>
            <person name="Binder M."/>
            <person name="Bloem J."/>
            <person name="Labutti K."/>
            <person name="Salamov A."/>
            <person name="Andreopoulos B."/>
            <person name="Baker S."/>
            <person name="Barry K."/>
            <person name="Bills G."/>
            <person name="Bluhm B."/>
            <person name="Cannon C."/>
            <person name="Castanera R."/>
            <person name="Culley D."/>
            <person name="Daum C."/>
            <person name="Ezra D."/>
            <person name="Gonzalez J."/>
            <person name="Henrissat B."/>
            <person name="Kuo A."/>
            <person name="Liang C."/>
            <person name="Lipzen A."/>
            <person name="Lutzoni F."/>
            <person name="Magnuson J."/>
            <person name="Mondo S."/>
            <person name="Nolan M."/>
            <person name="Ohm R."/>
            <person name="Pangilinan J."/>
            <person name="Park H.-J."/>
            <person name="Ramirez L."/>
            <person name="Alfaro M."/>
            <person name="Sun H."/>
            <person name="Tritt A."/>
            <person name="Yoshinaga Y."/>
            <person name="Zwiers L.-H."/>
            <person name="Turgeon B."/>
            <person name="Goodwin S."/>
            <person name="Spatafora J."/>
            <person name="Crous P."/>
            <person name="Grigoriev I."/>
        </authorList>
    </citation>
    <scope>NUCLEOTIDE SEQUENCE</scope>
    <source>
        <strain evidence="9">CBS 480.64</strain>
    </source>
</reference>
<dbReference type="GO" id="GO:0004322">
    <property type="term" value="F:ferroxidase activity"/>
    <property type="evidence" value="ECO:0007669"/>
    <property type="project" value="TreeGrafter"/>
</dbReference>
<dbReference type="Pfam" id="PF07732">
    <property type="entry name" value="Cu-oxidase_3"/>
    <property type="match status" value="1"/>
</dbReference>
<keyword evidence="3" id="KW-0732">Signal</keyword>
<feature type="domain" description="Plastocyanin-like" evidence="6">
    <location>
        <begin position="253"/>
        <end position="398"/>
    </location>
</feature>
<gene>
    <name evidence="9" type="ORF">K470DRAFT_282233</name>
</gene>
<accession>A0A6A7BYT2</accession>
<dbReference type="PANTHER" id="PTHR11709:SF361">
    <property type="entry name" value="IRON TRANSPORT MULTICOPPER OXIDASE FET3"/>
    <property type="match status" value="1"/>
</dbReference>
<protein>
    <submittedName>
        <fullName evidence="9">Multicopper oxidase</fullName>
    </submittedName>
</protein>
<dbReference type="InterPro" id="IPR045087">
    <property type="entry name" value="Cu-oxidase_fam"/>
</dbReference>
<keyword evidence="10" id="KW-1185">Reference proteome</keyword>
<dbReference type="Pfam" id="PF00394">
    <property type="entry name" value="Cu-oxidase"/>
    <property type="match status" value="1"/>
</dbReference>
<evidence type="ECO:0000259" key="6">
    <source>
        <dbReference type="Pfam" id="PF00394"/>
    </source>
</evidence>
<dbReference type="InterPro" id="IPR008972">
    <property type="entry name" value="Cupredoxin"/>
</dbReference>
<evidence type="ECO:0000259" key="7">
    <source>
        <dbReference type="Pfam" id="PF07731"/>
    </source>
</evidence>
<dbReference type="PROSITE" id="PS00080">
    <property type="entry name" value="MULTICOPPER_OXIDASE2"/>
    <property type="match status" value="1"/>
</dbReference>
<feature type="domain" description="Plastocyanin-like" evidence="8">
    <location>
        <begin position="126"/>
        <end position="242"/>
    </location>
</feature>
<dbReference type="PROSITE" id="PS00079">
    <property type="entry name" value="MULTICOPPER_OXIDASE1"/>
    <property type="match status" value="2"/>
</dbReference>
<dbReference type="Pfam" id="PF07731">
    <property type="entry name" value="Cu-oxidase_2"/>
    <property type="match status" value="1"/>
</dbReference>
<dbReference type="InterPro" id="IPR002355">
    <property type="entry name" value="Cu_oxidase_Cu_BS"/>
</dbReference>
<organism evidence="9 10">
    <name type="scientific">Piedraia hortae CBS 480.64</name>
    <dbReference type="NCBI Taxonomy" id="1314780"/>
    <lineage>
        <taxon>Eukaryota</taxon>
        <taxon>Fungi</taxon>
        <taxon>Dikarya</taxon>
        <taxon>Ascomycota</taxon>
        <taxon>Pezizomycotina</taxon>
        <taxon>Dothideomycetes</taxon>
        <taxon>Dothideomycetidae</taxon>
        <taxon>Capnodiales</taxon>
        <taxon>Piedraiaceae</taxon>
        <taxon>Piedraia</taxon>
    </lineage>
</organism>
<dbReference type="InterPro" id="IPR033138">
    <property type="entry name" value="Cu_oxidase_CS"/>
</dbReference>
<dbReference type="GO" id="GO:0005507">
    <property type="term" value="F:copper ion binding"/>
    <property type="evidence" value="ECO:0007669"/>
    <property type="project" value="InterPro"/>
</dbReference>
<dbReference type="GO" id="GO:0010106">
    <property type="term" value="P:cellular response to iron ion starvation"/>
    <property type="evidence" value="ECO:0007669"/>
    <property type="project" value="TreeGrafter"/>
</dbReference>
<comment type="similarity">
    <text evidence="1">Belongs to the multicopper oxidase family.</text>
</comment>
<dbReference type="CDD" id="cd13877">
    <property type="entry name" value="CuRO_2_Fet3p_like"/>
    <property type="match status" value="1"/>
</dbReference>
<dbReference type="SUPFAM" id="SSF49503">
    <property type="entry name" value="Cupredoxins"/>
    <property type="match status" value="3"/>
</dbReference>
<proteinExistence type="inferred from homology"/>
<dbReference type="Gene3D" id="2.60.40.420">
    <property type="entry name" value="Cupredoxins - blue copper proteins"/>
    <property type="match status" value="4"/>
</dbReference>
<keyword evidence="4" id="KW-0560">Oxidoreductase</keyword>
<evidence type="ECO:0000313" key="10">
    <source>
        <dbReference type="Proteomes" id="UP000799421"/>
    </source>
</evidence>
<evidence type="ECO:0000256" key="3">
    <source>
        <dbReference type="ARBA" id="ARBA00022729"/>
    </source>
</evidence>
<feature type="domain" description="Plastocyanin-like" evidence="7">
    <location>
        <begin position="447"/>
        <end position="513"/>
    </location>
</feature>
<evidence type="ECO:0000313" key="9">
    <source>
        <dbReference type="EMBL" id="KAF2860222.1"/>
    </source>
</evidence>
<evidence type="ECO:0000259" key="8">
    <source>
        <dbReference type="Pfam" id="PF07732"/>
    </source>
</evidence>
<dbReference type="PANTHER" id="PTHR11709">
    <property type="entry name" value="MULTI-COPPER OXIDASE"/>
    <property type="match status" value="1"/>
</dbReference>
<sequence length="624" mass="70177">MDPCKVVIIAAVISPDKTGTNAKPDLTNELVKNVDAYFQFQSLLDAHKKHRRNYCNFEESPEAHEEECHYQHLQVNIADVPARDCKDIEAHLVMRILSMVLSEDGPEHLLSYLRRTSGIIALDWNVTWVRANADGLAERLTLGINGKWPPPLLNITKGDRIIASIHNHLGNQSTSMHFHGMFQKGTNEMDGPVSVSRCEISPGESFTLNFIGDQPGTYWYHSHMRGQYPDGLRHQFIVHDPQNPVHGQFDVEIPITLSDWYHDEMSLLIHRFLNFRNPIGAEPVPNSALMNDTQDLMIHVEPGKTYLFRLTNVGAFAGQYFWVGGHSMRIIEVDGVYVEPTETEMIYVTAAQRYGFLVTTRNDSSINFPLMASMDTDLFDDMPDRLNWNVTGWLVYNDSTPNLPAVIKESFDPLDNAQLVPLDGIKTFQNPNLTITLNFAFFNQITYTAPKVPTLYSVLTTGEAASDVRIYGDYTNSLLIEKDQIVEIVLNNDDLGKHPFHLHGHNFQVIVRNFVIRFRADNPGVWLFHCHIDWHLISGLAATLIEAPRDIQEAISIPADHLRACRTSGQAQRGNAAANTEHLWDLTDQPKSPPPLPVGFAVKGVVALVFSCRGAILGLMMIIG</sequence>
<evidence type="ECO:0000256" key="4">
    <source>
        <dbReference type="ARBA" id="ARBA00023002"/>
    </source>
</evidence>
<dbReference type="CDD" id="cd13851">
    <property type="entry name" value="CuRO_1_Fet3p"/>
    <property type="match status" value="1"/>
</dbReference>
<keyword evidence="2" id="KW-0479">Metal-binding</keyword>
<dbReference type="GO" id="GO:0033215">
    <property type="term" value="P:reductive iron assimilation"/>
    <property type="evidence" value="ECO:0007669"/>
    <property type="project" value="TreeGrafter"/>
</dbReference>
<keyword evidence="5" id="KW-0186">Copper</keyword>
<evidence type="ECO:0000256" key="2">
    <source>
        <dbReference type="ARBA" id="ARBA00022723"/>
    </source>
</evidence>
<dbReference type="InterPro" id="IPR011707">
    <property type="entry name" value="Cu-oxidase-like_N"/>
</dbReference>
<dbReference type="AlphaFoldDB" id="A0A6A7BYT2"/>
<dbReference type="Proteomes" id="UP000799421">
    <property type="component" value="Unassembled WGS sequence"/>
</dbReference>